<accession>A0A839QA07</accession>
<dbReference type="Proteomes" id="UP000550501">
    <property type="component" value="Unassembled WGS sequence"/>
</dbReference>
<sequence>MAITPNDKLVAEMVHFVANRGVWKLTVRRSDGAFEPVAEGAFKPTLALDRDYDFEIEASDHAVTVRVPGDVITTEVQTVGLTGDRAFWEQYPTSTPAGVVFGFDQVWAE</sequence>
<evidence type="ECO:0000313" key="1">
    <source>
        <dbReference type="EMBL" id="MBB2991285.1"/>
    </source>
</evidence>
<proteinExistence type="predicted"/>
<dbReference type="EMBL" id="JACHVU010000005">
    <property type="protein sequence ID" value="MBB2991285.1"/>
    <property type="molecule type" value="Genomic_DNA"/>
</dbReference>
<gene>
    <name evidence="1" type="ORF">FHR72_002769</name>
</gene>
<keyword evidence="2" id="KW-1185">Reference proteome</keyword>
<comment type="caution">
    <text evidence="1">The sequence shown here is derived from an EMBL/GenBank/DDBJ whole genome shotgun (WGS) entry which is preliminary data.</text>
</comment>
<dbReference type="AlphaFoldDB" id="A0A839QA07"/>
<organism evidence="1 2">
    <name type="scientific">Mycolicibacterium iranicum</name>
    <name type="common">Mycobacterium iranicum</name>
    <dbReference type="NCBI Taxonomy" id="912594"/>
    <lineage>
        <taxon>Bacteria</taxon>
        <taxon>Bacillati</taxon>
        <taxon>Actinomycetota</taxon>
        <taxon>Actinomycetes</taxon>
        <taxon>Mycobacteriales</taxon>
        <taxon>Mycobacteriaceae</taxon>
        <taxon>Mycolicibacterium</taxon>
    </lineage>
</organism>
<dbReference type="RefSeq" id="WP_183468841.1">
    <property type="nucleotide sequence ID" value="NZ_JACHVU010000005.1"/>
</dbReference>
<protein>
    <submittedName>
        <fullName evidence="1">Uncharacterized protein</fullName>
    </submittedName>
</protein>
<evidence type="ECO:0000313" key="2">
    <source>
        <dbReference type="Proteomes" id="UP000550501"/>
    </source>
</evidence>
<reference evidence="1 2" key="1">
    <citation type="submission" date="2020-08" db="EMBL/GenBank/DDBJ databases">
        <title>The Agave Microbiome: Exploring the role of microbial communities in plant adaptations to desert environments.</title>
        <authorList>
            <person name="Partida-Martinez L.P."/>
        </authorList>
    </citation>
    <scope>NUCLEOTIDE SEQUENCE [LARGE SCALE GENOMIC DNA]</scope>
    <source>
        <strain evidence="1 2">AT2.18</strain>
    </source>
</reference>
<name>A0A839QA07_MYCIR</name>